<dbReference type="GO" id="GO:0005524">
    <property type="term" value="F:ATP binding"/>
    <property type="evidence" value="ECO:0007669"/>
    <property type="project" value="UniProtKB-KW"/>
</dbReference>
<dbReference type="RefSeq" id="WP_168987939.1">
    <property type="nucleotide sequence ID" value="NZ_CAWPHM010000271.1"/>
</dbReference>
<dbReference type="PRINTS" id="PR01868">
    <property type="entry name" value="ABCEFAMILY"/>
</dbReference>
<comment type="similarity">
    <text evidence="1">Belongs to the ABC transporter superfamily.</text>
</comment>
<evidence type="ECO:0000313" key="7">
    <source>
        <dbReference type="EMBL" id="NMG03181.1"/>
    </source>
</evidence>
<feature type="domain" description="ABC transporter" evidence="6">
    <location>
        <begin position="29"/>
        <end position="111"/>
    </location>
</feature>
<dbReference type="EMBL" id="WTVM01000046">
    <property type="protein sequence ID" value="NMG03181.1"/>
    <property type="molecule type" value="Genomic_DNA"/>
</dbReference>
<protein>
    <submittedName>
        <fullName evidence="7">ATP-binding cassette domain-containing protein</fullName>
    </submittedName>
</protein>
<keyword evidence="5" id="KW-0472">Membrane</keyword>
<keyword evidence="7" id="KW-0067">ATP-binding</keyword>
<keyword evidence="4" id="KW-1278">Translocase</keyword>
<keyword evidence="7" id="KW-0547">Nucleotide-binding</keyword>
<reference evidence="7" key="1">
    <citation type="submission" date="2019-12" db="EMBL/GenBank/DDBJ databases">
        <title>Comparative genomics gives insights into the taxonomy of the Azoarcus-Aromatoleum group and reveals separate origins of nif in the plant-associated Azoarcus and non-plant-associated Aromatoleum sub-groups.</title>
        <authorList>
            <person name="Lafos M."/>
            <person name="Maluk M."/>
            <person name="Batista M."/>
            <person name="Junghare M."/>
            <person name="Carmona M."/>
            <person name="Faoro H."/>
            <person name="Cruz L.M."/>
            <person name="Battistoni F."/>
            <person name="De Souza E."/>
            <person name="Pedrosa F."/>
            <person name="Chen W.-M."/>
            <person name="Poole P.S."/>
            <person name="Dixon R.A."/>
            <person name="James E.K."/>
        </authorList>
    </citation>
    <scope>NUCLEOTIDE SEQUENCE</scope>
    <source>
        <strain evidence="7">NSC3</strain>
    </source>
</reference>
<dbReference type="Proteomes" id="UP000599523">
    <property type="component" value="Unassembled WGS sequence"/>
</dbReference>
<evidence type="ECO:0000256" key="4">
    <source>
        <dbReference type="ARBA" id="ARBA00022967"/>
    </source>
</evidence>
<dbReference type="InterPro" id="IPR027417">
    <property type="entry name" value="P-loop_NTPase"/>
</dbReference>
<evidence type="ECO:0000256" key="3">
    <source>
        <dbReference type="ARBA" id="ARBA00022475"/>
    </source>
</evidence>
<proteinExistence type="inferred from homology"/>
<gene>
    <name evidence="7" type="ORF">GPA21_09365</name>
</gene>
<dbReference type="Pfam" id="PF00005">
    <property type="entry name" value="ABC_tran"/>
    <property type="match status" value="1"/>
</dbReference>
<sequence length="121" mass="12778">MAEPTDDTASIFPLRVRGLGFHAGGRAVLDGVDLDLANDGITMVLGPNGAGKSVLLRLLCGLLTPTAGEIRWADGGRPDGRVTMVFQQPMVLRTTVLDNVALALKPQGVARSERRRRAAGC</sequence>
<dbReference type="InterPro" id="IPR013283">
    <property type="entry name" value="RLI1"/>
</dbReference>
<keyword evidence="8" id="KW-1185">Reference proteome</keyword>
<dbReference type="InterPro" id="IPR050166">
    <property type="entry name" value="ABC_transporter_ATP-bind"/>
</dbReference>
<evidence type="ECO:0000259" key="6">
    <source>
        <dbReference type="Pfam" id="PF00005"/>
    </source>
</evidence>
<dbReference type="PANTHER" id="PTHR42788:SF17">
    <property type="entry name" value="ALIPHATIC SULFONATES IMPORT ATP-BINDING PROTEIN SSUB"/>
    <property type="match status" value="1"/>
</dbReference>
<dbReference type="GO" id="GO:0016887">
    <property type="term" value="F:ATP hydrolysis activity"/>
    <property type="evidence" value="ECO:0007669"/>
    <property type="project" value="InterPro"/>
</dbReference>
<dbReference type="Gene3D" id="3.40.50.300">
    <property type="entry name" value="P-loop containing nucleotide triphosphate hydrolases"/>
    <property type="match status" value="1"/>
</dbReference>
<comment type="caution">
    <text evidence="7">The sequence shown here is derived from an EMBL/GenBank/DDBJ whole genome shotgun (WGS) entry which is preliminary data.</text>
</comment>
<keyword evidence="2" id="KW-0813">Transport</keyword>
<dbReference type="SUPFAM" id="SSF52540">
    <property type="entry name" value="P-loop containing nucleoside triphosphate hydrolases"/>
    <property type="match status" value="1"/>
</dbReference>
<accession>A0A972FIZ9</accession>
<keyword evidence="3" id="KW-1003">Cell membrane</keyword>
<organism evidence="7 8">
    <name type="scientific">Azoarcus taiwanensis</name>
    <dbReference type="NCBI Taxonomy" id="666964"/>
    <lineage>
        <taxon>Bacteria</taxon>
        <taxon>Pseudomonadati</taxon>
        <taxon>Pseudomonadota</taxon>
        <taxon>Betaproteobacteria</taxon>
        <taxon>Rhodocyclales</taxon>
        <taxon>Zoogloeaceae</taxon>
        <taxon>Azoarcus</taxon>
    </lineage>
</organism>
<dbReference type="InterPro" id="IPR003439">
    <property type="entry name" value="ABC_transporter-like_ATP-bd"/>
</dbReference>
<dbReference type="PANTHER" id="PTHR42788">
    <property type="entry name" value="TAURINE IMPORT ATP-BINDING PROTEIN-RELATED"/>
    <property type="match status" value="1"/>
</dbReference>
<evidence type="ECO:0000256" key="2">
    <source>
        <dbReference type="ARBA" id="ARBA00022448"/>
    </source>
</evidence>
<dbReference type="AlphaFoldDB" id="A0A972FIZ9"/>
<feature type="non-terminal residue" evidence="7">
    <location>
        <position position="121"/>
    </location>
</feature>
<evidence type="ECO:0000313" key="8">
    <source>
        <dbReference type="Proteomes" id="UP000599523"/>
    </source>
</evidence>
<evidence type="ECO:0000256" key="5">
    <source>
        <dbReference type="ARBA" id="ARBA00023136"/>
    </source>
</evidence>
<name>A0A972FIZ9_9RHOO</name>
<evidence type="ECO:0000256" key="1">
    <source>
        <dbReference type="ARBA" id="ARBA00005417"/>
    </source>
</evidence>